<evidence type="ECO:0000313" key="2">
    <source>
        <dbReference type="Proteomes" id="UP000075881"/>
    </source>
</evidence>
<organism evidence="1 2">
    <name type="scientific">Anopheles christyi</name>
    <dbReference type="NCBI Taxonomy" id="43041"/>
    <lineage>
        <taxon>Eukaryota</taxon>
        <taxon>Metazoa</taxon>
        <taxon>Ecdysozoa</taxon>
        <taxon>Arthropoda</taxon>
        <taxon>Hexapoda</taxon>
        <taxon>Insecta</taxon>
        <taxon>Pterygota</taxon>
        <taxon>Neoptera</taxon>
        <taxon>Endopterygota</taxon>
        <taxon>Diptera</taxon>
        <taxon>Nematocera</taxon>
        <taxon>Culicoidea</taxon>
        <taxon>Culicidae</taxon>
        <taxon>Anophelinae</taxon>
        <taxon>Anopheles</taxon>
    </lineage>
</organism>
<dbReference type="Proteomes" id="UP000075881">
    <property type="component" value="Unassembled WGS sequence"/>
</dbReference>
<reference evidence="2" key="1">
    <citation type="submission" date="2013-03" db="EMBL/GenBank/DDBJ databases">
        <title>The Genome Sequence of Anopheles christyi ACHKN1017.</title>
        <authorList>
            <consortium name="The Broad Institute Genomics Platform"/>
            <person name="Neafsey D.E."/>
            <person name="Besansky N."/>
            <person name="Walker B."/>
            <person name="Young S.K."/>
            <person name="Zeng Q."/>
            <person name="Gargeya S."/>
            <person name="Fitzgerald M."/>
            <person name="Haas B."/>
            <person name="Abouelleil A."/>
            <person name="Allen A.W."/>
            <person name="Alvarado L."/>
            <person name="Arachchi H.M."/>
            <person name="Berlin A.M."/>
            <person name="Chapman S.B."/>
            <person name="Gainer-Dewar J."/>
            <person name="Goldberg J."/>
            <person name="Griggs A."/>
            <person name="Gujja S."/>
            <person name="Hansen M."/>
            <person name="Howarth C."/>
            <person name="Imamovic A."/>
            <person name="Ireland A."/>
            <person name="Larimer J."/>
            <person name="McCowan C."/>
            <person name="Murphy C."/>
            <person name="Pearson M."/>
            <person name="Poon T.W."/>
            <person name="Priest M."/>
            <person name="Roberts A."/>
            <person name="Saif S."/>
            <person name="Shea T."/>
            <person name="Sisk P."/>
            <person name="Sykes S."/>
            <person name="Wortman J."/>
            <person name="Nusbaum C."/>
            <person name="Birren B."/>
        </authorList>
    </citation>
    <scope>NUCLEOTIDE SEQUENCE [LARGE SCALE GENOMIC DNA]</scope>
    <source>
        <strain evidence="2">ACHKN1017</strain>
    </source>
</reference>
<proteinExistence type="predicted"/>
<keyword evidence="2" id="KW-1185">Reference proteome</keyword>
<sequence>MDIMHMLRVEAGSRVYRSELSAVNQLSEAVGHNLTALKIQSKEHRDILDQKLSELTGAIHQLSQKIGKQLQYKLLEMDLTMREDRESIDQKLSHQESRSDRLLWAISQLSQTMGHNFTTL</sequence>
<reference evidence="1" key="2">
    <citation type="submission" date="2020-05" db="UniProtKB">
        <authorList>
            <consortium name="EnsemblMetazoa"/>
        </authorList>
    </citation>
    <scope>IDENTIFICATION</scope>
    <source>
        <strain evidence="1">ACHKN1017</strain>
    </source>
</reference>
<dbReference type="EnsemblMetazoa" id="ACHR003374-RA">
    <property type="protein sequence ID" value="ACHR003374-PA"/>
    <property type="gene ID" value="ACHR003374"/>
</dbReference>
<accession>A0A182JXZ2</accession>
<dbReference type="AlphaFoldDB" id="A0A182JXZ2"/>
<name>A0A182JXZ2_9DIPT</name>
<protein>
    <submittedName>
        <fullName evidence="1">Uncharacterized protein</fullName>
    </submittedName>
</protein>
<evidence type="ECO:0000313" key="1">
    <source>
        <dbReference type="EnsemblMetazoa" id="ACHR003374-PA"/>
    </source>
</evidence>
<dbReference type="VEuPathDB" id="VectorBase:ACHR003374"/>